<dbReference type="SUPFAM" id="SSF54211">
    <property type="entry name" value="Ribosomal protein S5 domain 2-like"/>
    <property type="match status" value="2"/>
</dbReference>
<keyword evidence="5" id="KW-0444">Lipid biosynthesis</keyword>
<dbReference type="GO" id="GO:0009245">
    <property type="term" value="P:lipid A biosynthetic process"/>
    <property type="evidence" value="ECO:0007669"/>
    <property type="project" value="UniProtKB-KW"/>
</dbReference>
<evidence type="ECO:0000256" key="2">
    <source>
        <dbReference type="ARBA" id="ARBA00005002"/>
    </source>
</evidence>
<dbReference type="HAMAP" id="MF_00388">
    <property type="entry name" value="LpxC"/>
    <property type="match status" value="1"/>
</dbReference>
<evidence type="ECO:0000256" key="10">
    <source>
        <dbReference type="ARBA" id="ARBA00023098"/>
    </source>
</evidence>
<evidence type="ECO:0000256" key="11">
    <source>
        <dbReference type="ARBA" id="ARBA00024535"/>
    </source>
</evidence>
<evidence type="ECO:0000256" key="3">
    <source>
        <dbReference type="ARBA" id="ARBA00006170"/>
    </source>
</evidence>
<sequence>MSVSIPLKSSKLVSWKPVRVNVSYYCLVPNASTIHKRSFCYTNLFHALLQTGRLQQTLAGCVERNGVGLHSGKLSSVRLWPELASRGRYFEFRCRSIPAAVEFAQVSPLCTSLSKDGFRIRTVEHLLSALEASGVDNCRIEIEGFDDKEIDAEIPIFDGSARTWVEAVEEVGLAVATDLDGNSVEKMAPHVNEPVCAWRNDSFVAAFPSPAVQITYGIDYPQAPVIGRQWFSIYPLDNLVYSTEIALSRTFCIYEEIEPMRNAGLIKGGSLENAIVCSASKGWLNPPLHFREEPCRHKILDLIGDLSMVAQSGNQGLPVAHIVAYKGGHALHADLARRLIMS</sequence>
<gene>
    <name evidence="13" type="ORF">HKW66_Vig0176190</name>
</gene>
<reference evidence="13 14" key="1">
    <citation type="submission" date="2020-05" db="EMBL/GenBank/DDBJ databases">
        <title>Vigna angularis (adzuki bean) Var. LongXiaoDou No. 4 denovo assembly.</title>
        <authorList>
            <person name="Xiang H."/>
        </authorList>
    </citation>
    <scope>NUCLEOTIDE SEQUENCE [LARGE SCALE GENOMIC DNA]</scope>
    <source>
        <tissue evidence="13">Leaf</tissue>
    </source>
</reference>
<dbReference type="AlphaFoldDB" id="A0A8T0JR35"/>
<dbReference type="EMBL" id="JABFOF010000010">
    <property type="protein sequence ID" value="KAG2377045.1"/>
    <property type="molecule type" value="Genomic_DNA"/>
</dbReference>
<evidence type="ECO:0000313" key="13">
    <source>
        <dbReference type="EMBL" id="KAG2377045.1"/>
    </source>
</evidence>
<dbReference type="EC" id="3.5.1.108" evidence="4"/>
<comment type="catalytic activity">
    <reaction evidence="11">
        <text>a UDP-3-O-[(3R)-3-hydroxyacyl]-N-acetyl-alpha-D-glucosamine + H2O = a UDP-3-O-[(3R)-3-hydroxyacyl]-alpha-D-glucosamine + acetate</text>
        <dbReference type="Rhea" id="RHEA:67816"/>
        <dbReference type="ChEBI" id="CHEBI:15377"/>
        <dbReference type="ChEBI" id="CHEBI:30089"/>
        <dbReference type="ChEBI" id="CHEBI:137740"/>
        <dbReference type="ChEBI" id="CHEBI:173225"/>
        <dbReference type="EC" id="3.5.1.108"/>
    </reaction>
</comment>
<dbReference type="GO" id="GO:0016020">
    <property type="term" value="C:membrane"/>
    <property type="evidence" value="ECO:0007669"/>
    <property type="project" value="GOC"/>
</dbReference>
<dbReference type="PANTHER" id="PTHR33694">
    <property type="entry name" value="UDP-3-O-ACYL-N-ACETYLGLUCOSAMINE DEACETYLASE 1, MITOCHONDRIAL-RELATED"/>
    <property type="match status" value="1"/>
</dbReference>
<dbReference type="GO" id="GO:2001289">
    <property type="term" value="P:lipid X metabolic process"/>
    <property type="evidence" value="ECO:0007669"/>
    <property type="project" value="UniProtKB-ARBA"/>
</dbReference>
<organism evidence="13 14">
    <name type="scientific">Phaseolus angularis</name>
    <name type="common">Azuki bean</name>
    <name type="synonym">Vigna angularis</name>
    <dbReference type="NCBI Taxonomy" id="3914"/>
    <lineage>
        <taxon>Eukaryota</taxon>
        <taxon>Viridiplantae</taxon>
        <taxon>Streptophyta</taxon>
        <taxon>Embryophyta</taxon>
        <taxon>Tracheophyta</taxon>
        <taxon>Spermatophyta</taxon>
        <taxon>Magnoliopsida</taxon>
        <taxon>eudicotyledons</taxon>
        <taxon>Gunneridae</taxon>
        <taxon>Pentapetalae</taxon>
        <taxon>rosids</taxon>
        <taxon>fabids</taxon>
        <taxon>Fabales</taxon>
        <taxon>Fabaceae</taxon>
        <taxon>Papilionoideae</taxon>
        <taxon>50 kb inversion clade</taxon>
        <taxon>NPAAA clade</taxon>
        <taxon>indigoferoid/millettioid clade</taxon>
        <taxon>Phaseoleae</taxon>
        <taxon>Vigna</taxon>
    </lineage>
</organism>
<dbReference type="InterPro" id="IPR004463">
    <property type="entry name" value="UDP-acyl_GlcNac_deAcase"/>
</dbReference>
<comment type="pathway">
    <text evidence="2">Glycolipid biosynthesis; lipid IV(A) biosynthesis; lipid IV(A) from (3R)-3-hydroxytetradecanoyl-[acyl-carrier-protein] and UDP-N-acetyl-alpha-D-glucosamine: step 2/6.</text>
</comment>
<evidence type="ECO:0000256" key="8">
    <source>
        <dbReference type="ARBA" id="ARBA00022801"/>
    </source>
</evidence>
<dbReference type="GO" id="GO:0103117">
    <property type="term" value="F:UDP-3-O-acyl-N-acetylglucosamine deacetylase activity"/>
    <property type="evidence" value="ECO:0007669"/>
    <property type="project" value="UniProtKB-EC"/>
</dbReference>
<evidence type="ECO:0000256" key="4">
    <source>
        <dbReference type="ARBA" id="ARBA00012745"/>
    </source>
</evidence>
<name>A0A8T0JR35_PHAAN</name>
<protein>
    <recommendedName>
        <fullName evidence="4">UDP-3-O-acyl-N-acetylglucosamine deacetylase</fullName>
        <ecNumber evidence="4">3.5.1.108</ecNumber>
    </recommendedName>
</protein>
<dbReference type="Pfam" id="PF03331">
    <property type="entry name" value="LpxC"/>
    <property type="match status" value="1"/>
</dbReference>
<keyword evidence="8" id="KW-0378">Hydrolase</keyword>
<dbReference type="Gene3D" id="3.30.230.20">
    <property type="entry name" value="lpxc deacetylase, domain 1"/>
    <property type="match status" value="1"/>
</dbReference>
<dbReference type="Gene3D" id="3.30.1700.10">
    <property type="entry name" value="lpxc deacetylase, domain 2"/>
    <property type="match status" value="1"/>
</dbReference>
<keyword evidence="9" id="KW-0862">Zinc</keyword>
<dbReference type="GO" id="GO:0046872">
    <property type="term" value="F:metal ion binding"/>
    <property type="evidence" value="ECO:0007669"/>
    <property type="project" value="UniProtKB-KW"/>
</dbReference>
<comment type="caution">
    <text evidence="13">The sequence shown here is derived from an EMBL/GenBank/DDBJ whole genome shotgun (WGS) entry which is preliminary data.</text>
</comment>
<proteinExistence type="inferred from homology"/>
<dbReference type="InterPro" id="IPR011334">
    <property type="entry name" value="UDP-acyl_GlcNac_deAcase_C"/>
</dbReference>
<dbReference type="PANTHER" id="PTHR33694:SF1">
    <property type="entry name" value="UDP-3-O-ACYL-N-ACETYLGLUCOSAMINE DEACETYLASE 1, MITOCHONDRIAL-RELATED"/>
    <property type="match status" value="1"/>
</dbReference>
<keyword evidence="6" id="KW-0441">Lipid A biosynthesis</keyword>
<evidence type="ECO:0000256" key="9">
    <source>
        <dbReference type="ARBA" id="ARBA00022833"/>
    </source>
</evidence>
<dbReference type="InterPro" id="IPR015870">
    <property type="entry name" value="UDP-acyl_N-AcGlcN_deAcase_N"/>
</dbReference>
<evidence type="ECO:0000256" key="5">
    <source>
        <dbReference type="ARBA" id="ARBA00022516"/>
    </source>
</evidence>
<dbReference type="NCBIfam" id="TIGR00325">
    <property type="entry name" value="lpxC"/>
    <property type="match status" value="1"/>
</dbReference>
<evidence type="ECO:0000256" key="6">
    <source>
        <dbReference type="ARBA" id="ARBA00022556"/>
    </source>
</evidence>
<comment type="function">
    <text evidence="12">Involved in the biosynthesis of lipid A, a phosphorylated glycolipid that in bacteria anchors the lipopolysaccharide to the outer membrane of the cell. Lipid A-like molecules in plants may serve as structural components of the outer membranes of mitochondria and/or chloroplasts, or may be involved in signal transduction or plant defense responses.</text>
</comment>
<comment type="cofactor">
    <cofactor evidence="1">
        <name>Zn(2+)</name>
        <dbReference type="ChEBI" id="CHEBI:29105"/>
    </cofactor>
</comment>
<dbReference type="Proteomes" id="UP000743370">
    <property type="component" value="Unassembled WGS sequence"/>
</dbReference>
<comment type="similarity">
    <text evidence="3">Belongs to the LpxC family.</text>
</comment>
<evidence type="ECO:0000313" key="14">
    <source>
        <dbReference type="Proteomes" id="UP000743370"/>
    </source>
</evidence>
<keyword evidence="10" id="KW-0443">Lipid metabolism</keyword>
<dbReference type="InterPro" id="IPR020568">
    <property type="entry name" value="Ribosomal_Su5_D2-typ_SF"/>
</dbReference>
<evidence type="ECO:0000256" key="7">
    <source>
        <dbReference type="ARBA" id="ARBA00022723"/>
    </source>
</evidence>
<evidence type="ECO:0000256" key="1">
    <source>
        <dbReference type="ARBA" id="ARBA00001947"/>
    </source>
</evidence>
<dbReference type="GO" id="GO:0005739">
    <property type="term" value="C:mitochondrion"/>
    <property type="evidence" value="ECO:0007669"/>
    <property type="project" value="UniProtKB-ARBA"/>
</dbReference>
<keyword evidence="7" id="KW-0479">Metal-binding</keyword>
<evidence type="ECO:0000256" key="12">
    <source>
        <dbReference type="ARBA" id="ARBA00024987"/>
    </source>
</evidence>
<accession>A0A8T0JR35</accession>